<evidence type="ECO:0000313" key="4">
    <source>
        <dbReference type="Proteomes" id="UP001195483"/>
    </source>
</evidence>
<evidence type="ECO:0000313" key="3">
    <source>
        <dbReference type="EMBL" id="KAK3586240.1"/>
    </source>
</evidence>
<sequence>MTIDSTAKNQSFLSADCNFENGTCGWQHEEGSLTKWQLGKPNNTEGEPSNDHTYSGWKSSTDPVTGSYMYITANQQEHVTAQITVNIKESNVSRCLSLWHMASKNYSGSLNVITTKCDKGIEKLRNTTNTNFAEEWTMSTVGIEGGVYQIVIEGAWTNISLGFLVIDDIKMNETDCP</sequence>
<name>A0AAE0S7G1_9BIVA</name>
<protein>
    <recommendedName>
        <fullName evidence="2">MAM domain-containing protein</fullName>
    </recommendedName>
</protein>
<dbReference type="EMBL" id="JAEAOA010001713">
    <property type="protein sequence ID" value="KAK3586240.1"/>
    <property type="molecule type" value="Genomic_DNA"/>
</dbReference>
<dbReference type="PANTHER" id="PTHR23282">
    <property type="entry name" value="APICAL ENDOSOMAL GLYCOPROTEIN PRECURSOR"/>
    <property type="match status" value="1"/>
</dbReference>
<dbReference type="SMART" id="SM00137">
    <property type="entry name" value="MAM"/>
    <property type="match status" value="1"/>
</dbReference>
<dbReference type="GO" id="GO:0016020">
    <property type="term" value="C:membrane"/>
    <property type="evidence" value="ECO:0007669"/>
    <property type="project" value="InterPro"/>
</dbReference>
<dbReference type="AlphaFoldDB" id="A0AAE0S7G1"/>
<evidence type="ECO:0000256" key="1">
    <source>
        <dbReference type="SAM" id="MobiDB-lite"/>
    </source>
</evidence>
<feature type="domain" description="MAM" evidence="2">
    <location>
        <begin position="15"/>
        <end position="177"/>
    </location>
</feature>
<dbReference type="SUPFAM" id="SSF49899">
    <property type="entry name" value="Concanavalin A-like lectins/glucanases"/>
    <property type="match status" value="1"/>
</dbReference>
<organism evidence="3 4">
    <name type="scientific">Potamilus streckersoni</name>
    <dbReference type="NCBI Taxonomy" id="2493646"/>
    <lineage>
        <taxon>Eukaryota</taxon>
        <taxon>Metazoa</taxon>
        <taxon>Spiralia</taxon>
        <taxon>Lophotrochozoa</taxon>
        <taxon>Mollusca</taxon>
        <taxon>Bivalvia</taxon>
        <taxon>Autobranchia</taxon>
        <taxon>Heteroconchia</taxon>
        <taxon>Palaeoheterodonta</taxon>
        <taxon>Unionida</taxon>
        <taxon>Unionoidea</taxon>
        <taxon>Unionidae</taxon>
        <taxon>Ambleminae</taxon>
        <taxon>Lampsilini</taxon>
        <taxon>Potamilus</taxon>
    </lineage>
</organism>
<reference evidence="3" key="1">
    <citation type="journal article" date="2021" name="Genome Biol. Evol.">
        <title>A High-Quality Reference Genome for a Parasitic Bivalve with Doubly Uniparental Inheritance (Bivalvia: Unionida).</title>
        <authorList>
            <person name="Smith C.H."/>
        </authorList>
    </citation>
    <scope>NUCLEOTIDE SEQUENCE</scope>
    <source>
        <strain evidence="3">CHS0354</strain>
    </source>
</reference>
<dbReference type="Proteomes" id="UP001195483">
    <property type="component" value="Unassembled WGS sequence"/>
</dbReference>
<reference evidence="3" key="3">
    <citation type="submission" date="2023-05" db="EMBL/GenBank/DDBJ databases">
        <authorList>
            <person name="Smith C.H."/>
        </authorList>
    </citation>
    <scope>NUCLEOTIDE SEQUENCE</scope>
    <source>
        <strain evidence="3">CHS0354</strain>
        <tissue evidence="3">Mantle</tissue>
    </source>
</reference>
<feature type="compositionally biased region" description="Polar residues" evidence="1">
    <location>
        <begin position="40"/>
        <end position="58"/>
    </location>
</feature>
<dbReference type="PANTHER" id="PTHR23282:SF101">
    <property type="entry name" value="MAM DOMAIN-CONTAINING PROTEIN"/>
    <property type="match status" value="1"/>
</dbReference>
<dbReference type="InterPro" id="IPR051560">
    <property type="entry name" value="MAM_domain-containing"/>
</dbReference>
<comment type="caution">
    <text evidence="3">The sequence shown here is derived from an EMBL/GenBank/DDBJ whole genome shotgun (WGS) entry which is preliminary data.</text>
</comment>
<accession>A0AAE0S7G1</accession>
<dbReference type="PROSITE" id="PS50060">
    <property type="entry name" value="MAM_2"/>
    <property type="match status" value="1"/>
</dbReference>
<reference evidence="3" key="2">
    <citation type="journal article" date="2021" name="Genome Biol. Evol.">
        <title>Developing a high-quality reference genome for a parasitic bivalve with doubly uniparental inheritance (Bivalvia: Unionida).</title>
        <authorList>
            <person name="Smith C.H."/>
        </authorList>
    </citation>
    <scope>NUCLEOTIDE SEQUENCE</scope>
    <source>
        <strain evidence="3">CHS0354</strain>
        <tissue evidence="3">Mantle</tissue>
    </source>
</reference>
<feature type="region of interest" description="Disordered" evidence="1">
    <location>
        <begin position="38"/>
        <end position="58"/>
    </location>
</feature>
<evidence type="ECO:0000259" key="2">
    <source>
        <dbReference type="PROSITE" id="PS50060"/>
    </source>
</evidence>
<dbReference type="InterPro" id="IPR000998">
    <property type="entry name" value="MAM_dom"/>
</dbReference>
<proteinExistence type="predicted"/>
<keyword evidence="4" id="KW-1185">Reference proteome</keyword>
<gene>
    <name evidence="3" type="ORF">CHS0354_028604</name>
</gene>
<dbReference type="Gene3D" id="2.60.120.200">
    <property type="match status" value="1"/>
</dbReference>
<dbReference type="InterPro" id="IPR013320">
    <property type="entry name" value="ConA-like_dom_sf"/>
</dbReference>
<dbReference type="Pfam" id="PF00629">
    <property type="entry name" value="MAM"/>
    <property type="match status" value="1"/>
</dbReference>